<keyword evidence="3" id="KW-0238">DNA-binding</keyword>
<proteinExistence type="inferred from homology"/>
<dbReference type="AlphaFoldDB" id="A0A939JV94"/>
<evidence type="ECO:0000256" key="1">
    <source>
        <dbReference type="ARBA" id="ARBA00009437"/>
    </source>
</evidence>
<dbReference type="Gene3D" id="1.10.10.10">
    <property type="entry name" value="Winged helix-like DNA-binding domain superfamily/Winged helix DNA-binding domain"/>
    <property type="match status" value="1"/>
</dbReference>
<dbReference type="InterPro" id="IPR058163">
    <property type="entry name" value="LysR-type_TF_proteobact-type"/>
</dbReference>
<keyword evidence="8" id="KW-1185">Reference proteome</keyword>
<dbReference type="CDD" id="cd08481">
    <property type="entry name" value="PBP2_GcdR_like"/>
    <property type="match status" value="1"/>
</dbReference>
<evidence type="ECO:0000256" key="4">
    <source>
        <dbReference type="ARBA" id="ARBA00023163"/>
    </source>
</evidence>
<dbReference type="InterPro" id="IPR005119">
    <property type="entry name" value="LysR_subst-bd"/>
</dbReference>
<evidence type="ECO:0000256" key="2">
    <source>
        <dbReference type="ARBA" id="ARBA00023015"/>
    </source>
</evidence>
<evidence type="ECO:0000313" key="8">
    <source>
        <dbReference type="Proteomes" id="UP000664122"/>
    </source>
</evidence>
<dbReference type="GO" id="GO:0003700">
    <property type="term" value="F:DNA-binding transcription factor activity"/>
    <property type="evidence" value="ECO:0007669"/>
    <property type="project" value="InterPro"/>
</dbReference>
<organism evidence="7 8">
    <name type="scientific">Jiella flava</name>
    <dbReference type="NCBI Taxonomy" id="2816857"/>
    <lineage>
        <taxon>Bacteria</taxon>
        <taxon>Pseudomonadati</taxon>
        <taxon>Pseudomonadota</taxon>
        <taxon>Alphaproteobacteria</taxon>
        <taxon>Hyphomicrobiales</taxon>
        <taxon>Aurantimonadaceae</taxon>
        <taxon>Jiella</taxon>
    </lineage>
</organism>
<dbReference type="PROSITE" id="PS50931">
    <property type="entry name" value="HTH_LYSR"/>
    <property type="match status" value="1"/>
</dbReference>
<evidence type="ECO:0000256" key="5">
    <source>
        <dbReference type="SAM" id="SignalP"/>
    </source>
</evidence>
<dbReference type="InterPro" id="IPR036390">
    <property type="entry name" value="WH_DNA-bd_sf"/>
</dbReference>
<dbReference type="Pfam" id="PF03466">
    <property type="entry name" value="LysR_substrate"/>
    <property type="match status" value="1"/>
</dbReference>
<feature type="signal peptide" evidence="5">
    <location>
        <begin position="1"/>
        <end position="23"/>
    </location>
</feature>
<comment type="caution">
    <text evidence="7">The sequence shown here is derived from an EMBL/GenBank/DDBJ whole genome shotgun (WGS) entry which is preliminary data.</text>
</comment>
<reference evidence="7" key="1">
    <citation type="submission" date="2021-03" db="EMBL/GenBank/DDBJ databases">
        <title>Whole genome sequence of Jiella sp. CQZ9-1.</title>
        <authorList>
            <person name="Tuo L."/>
        </authorList>
    </citation>
    <scope>NUCLEOTIDE SEQUENCE</scope>
    <source>
        <strain evidence="7">CQZ9-1</strain>
    </source>
</reference>
<dbReference type="PRINTS" id="PR00039">
    <property type="entry name" value="HTHLYSR"/>
</dbReference>
<name>A0A939JV94_9HYPH</name>
<keyword evidence="2" id="KW-0805">Transcription regulation</keyword>
<dbReference type="SUPFAM" id="SSF53850">
    <property type="entry name" value="Periplasmic binding protein-like II"/>
    <property type="match status" value="1"/>
</dbReference>
<dbReference type="Pfam" id="PF00126">
    <property type="entry name" value="HTH_1"/>
    <property type="match status" value="1"/>
</dbReference>
<dbReference type="GO" id="GO:0006351">
    <property type="term" value="P:DNA-templated transcription"/>
    <property type="evidence" value="ECO:0007669"/>
    <property type="project" value="TreeGrafter"/>
</dbReference>
<keyword evidence="5" id="KW-0732">Signal</keyword>
<evidence type="ECO:0000259" key="6">
    <source>
        <dbReference type="PROSITE" id="PS50931"/>
    </source>
</evidence>
<dbReference type="Gene3D" id="3.40.190.10">
    <property type="entry name" value="Periplasmic binding protein-like II"/>
    <property type="match status" value="2"/>
</dbReference>
<evidence type="ECO:0000256" key="3">
    <source>
        <dbReference type="ARBA" id="ARBA00023125"/>
    </source>
</evidence>
<dbReference type="PANTHER" id="PTHR30537">
    <property type="entry name" value="HTH-TYPE TRANSCRIPTIONAL REGULATOR"/>
    <property type="match status" value="1"/>
</dbReference>
<dbReference type="InterPro" id="IPR000847">
    <property type="entry name" value="LysR_HTH_N"/>
</dbReference>
<dbReference type="PANTHER" id="PTHR30537:SF26">
    <property type="entry name" value="GLYCINE CLEAVAGE SYSTEM TRANSCRIPTIONAL ACTIVATOR"/>
    <property type="match status" value="1"/>
</dbReference>
<feature type="chain" id="PRO_5037689758" evidence="5">
    <location>
        <begin position="24"/>
        <end position="304"/>
    </location>
</feature>
<comment type="similarity">
    <text evidence="1">Belongs to the LysR transcriptional regulatory family.</text>
</comment>
<dbReference type="GO" id="GO:0043565">
    <property type="term" value="F:sequence-specific DNA binding"/>
    <property type="evidence" value="ECO:0007669"/>
    <property type="project" value="TreeGrafter"/>
</dbReference>
<sequence length="304" mass="34060">MRMKTPRRFLPSIGLLSAFEAAARTGSFTAASVELDLTQSAVSRQIRSLEEQLGVELFLRERQTVRLTAAGEAYAVDIREALRRISTASLNLRANPLGGTLNLAILPTFGTRWLSPRLPDFLQRNRGITLNLMTRLTEFDFHKDPVDAAIHFGSPQWPGTDSLMLMTEDVIPAASPELLARYPAIRHPSDILEMPLLHIASRPDAWEQWFAANAVVPDRLTGMLFDQFATIAQAAMSGLGVALLPTFLIEREIKMGDLVPLLDRPMRSRENYYLIWPRERANYPPLVAFRNWLAALAALSPKDE</sequence>
<dbReference type="InterPro" id="IPR036388">
    <property type="entry name" value="WH-like_DNA-bd_sf"/>
</dbReference>
<accession>A0A939JV94</accession>
<evidence type="ECO:0000313" key="7">
    <source>
        <dbReference type="EMBL" id="MBO0663965.1"/>
    </source>
</evidence>
<feature type="domain" description="HTH lysR-type" evidence="6">
    <location>
        <begin position="11"/>
        <end position="68"/>
    </location>
</feature>
<dbReference type="Proteomes" id="UP000664122">
    <property type="component" value="Unassembled WGS sequence"/>
</dbReference>
<dbReference type="FunFam" id="1.10.10.10:FF:000001">
    <property type="entry name" value="LysR family transcriptional regulator"/>
    <property type="match status" value="1"/>
</dbReference>
<dbReference type="EMBL" id="JAFMPP010000014">
    <property type="protein sequence ID" value="MBO0663965.1"/>
    <property type="molecule type" value="Genomic_DNA"/>
</dbReference>
<dbReference type="SUPFAM" id="SSF46785">
    <property type="entry name" value="Winged helix' DNA-binding domain"/>
    <property type="match status" value="1"/>
</dbReference>
<protein>
    <submittedName>
        <fullName evidence="7">LysR family transcriptional regulator</fullName>
    </submittedName>
</protein>
<gene>
    <name evidence="7" type="ORF">J1C48_15405</name>
</gene>
<keyword evidence="4" id="KW-0804">Transcription</keyword>